<proteinExistence type="predicted"/>
<evidence type="ECO:0000313" key="1">
    <source>
        <dbReference type="EMBL" id="BET03350.1"/>
    </source>
</evidence>
<protein>
    <submittedName>
        <fullName evidence="1">Uncharacterized protein</fullName>
    </submittedName>
</protein>
<accession>A0ABN7BHN7</accession>
<organism evidence="1 2">
    <name type="scientific">Nesidiocoris tenuis</name>
    <dbReference type="NCBI Taxonomy" id="355587"/>
    <lineage>
        <taxon>Eukaryota</taxon>
        <taxon>Metazoa</taxon>
        <taxon>Ecdysozoa</taxon>
        <taxon>Arthropoda</taxon>
        <taxon>Hexapoda</taxon>
        <taxon>Insecta</taxon>
        <taxon>Pterygota</taxon>
        <taxon>Neoptera</taxon>
        <taxon>Paraneoptera</taxon>
        <taxon>Hemiptera</taxon>
        <taxon>Heteroptera</taxon>
        <taxon>Panheteroptera</taxon>
        <taxon>Cimicomorpha</taxon>
        <taxon>Miridae</taxon>
        <taxon>Dicyphina</taxon>
        <taxon>Nesidiocoris</taxon>
    </lineage>
</organism>
<dbReference type="Proteomes" id="UP001307889">
    <property type="component" value="Chromosome 16"/>
</dbReference>
<reference evidence="1 2" key="1">
    <citation type="submission" date="2023-09" db="EMBL/GenBank/DDBJ databases">
        <title>Nesidiocoris tenuis whole genome shotgun sequence.</title>
        <authorList>
            <person name="Shibata T."/>
            <person name="Shimoda M."/>
            <person name="Kobayashi T."/>
            <person name="Uehara T."/>
        </authorList>
    </citation>
    <scope>NUCLEOTIDE SEQUENCE [LARGE SCALE GENOMIC DNA]</scope>
    <source>
        <strain evidence="1 2">Japan</strain>
    </source>
</reference>
<evidence type="ECO:0000313" key="2">
    <source>
        <dbReference type="Proteomes" id="UP001307889"/>
    </source>
</evidence>
<sequence>MFKFESYPQPPPKSSAVLQLNYPHERGVGCCYPEAEGQKAGKVTIDVVKVTRDPVGSNQILQECAKRLLFIGFMREPDAPDLQKKRSSSYVRRAASEIIPPFHE</sequence>
<keyword evidence="2" id="KW-1185">Reference proteome</keyword>
<dbReference type="EMBL" id="AP028924">
    <property type="protein sequence ID" value="BET03350.1"/>
    <property type="molecule type" value="Genomic_DNA"/>
</dbReference>
<gene>
    <name evidence="1" type="ORF">NTJ_16168</name>
</gene>
<name>A0ABN7BHN7_9HEMI</name>